<dbReference type="Proteomes" id="UP001165083">
    <property type="component" value="Unassembled WGS sequence"/>
</dbReference>
<dbReference type="GO" id="GO:0016567">
    <property type="term" value="P:protein ubiquitination"/>
    <property type="evidence" value="ECO:0007669"/>
    <property type="project" value="UniProtKB-UniRule"/>
</dbReference>
<evidence type="ECO:0000256" key="3">
    <source>
        <dbReference type="ARBA" id="ARBA00022771"/>
    </source>
</evidence>
<evidence type="ECO:0000313" key="9">
    <source>
        <dbReference type="Proteomes" id="UP001165083"/>
    </source>
</evidence>
<sequence length="148" mass="17128">MQYKARIAELERDVEYKETERHRACRDYDRLSAYVNQRGGVHTDGANGDDIKREKTADTEKSREQDTASGDMVKQEELAKKEEEHAKSVATLRENMGILSTKLYQERQKLDSVRRELEKYKALEVAVSAINVTWVFSLAKALMRVLFD</sequence>
<keyword evidence="2 6" id="KW-0479">Metal-binding</keyword>
<keyword evidence="6" id="KW-0833">Ubl conjugation pathway</keyword>
<feature type="compositionally biased region" description="Basic and acidic residues" evidence="7">
    <location>
        <begin position="49"/>
        <end position="66"/>
    </location>
</feature>
<dbReference type="PANTHER" id="PTHR23163">
    <property type="entry name" value="RING FINGER PROTEIN-RELATED"/>
    <property type="match status" value="1"/>
</dbReference>
<dbReference type="GO" id="GO:0008270">
    <property type="term" value="F:zinc ion binding"/>
    <property type="evidence" value="ECO:0007669"/>
    <property type="project" value="UniProtKB-KW"/>
</dbReference>
<name>A0A9W6WWB7_9STRA</name>
<evidence type="ECO:0000256" key="1">
    <source>
        <dbReference type="ARBA" id="ARBA00004123"/>
    </source>
</evidence>
<comment type="similarity">
    <text evidence="6">Belongs to the BRE1 family.</text>
</comment>
<protein>
    <recommendedName>
        <fullName evidence="6">E3 ubiquitin protein ligase</fullName>
        <ecNumber evidence="6">2.3.2.27</ecNumber>
    </recommendedName>
</protein>
<keyword evidence="9" id="KW-1185">Reference proteome</keyword>
<keyword evidence="4 6" id="KW-0862">Zinc</keyword>
<organism evidence="8 9">
    <name type="scientific">Phytophthora lilii</name>
    <dbReference type="NCBI Taxonomy" id="2077276"/>
    <lineage>
        <taxon>Eukaryota</taxon>
        <taxon>Sar</taxon>
        <taxon>Stramenopiles</taxon>
        <taxon>Oomycota</taxon>
        <taxon>Peronosporomycetes</taxon>
        <taxon>Peronosporales</taxon>
        <taxon>Peronosporaceae</taxon>
        <taxon>Phytophthora</taxon>
    </lineage>
</organism>
<proteinExistence type="inferred from homology"/>
<dbReference type="EC" id="2.3.2.27" evidence="6"/>
<keyword evidence="3 6" id="KW-0863">Zinc-finger</keyword>
<evidence type="ECO:0000313" key="8">
    <source>
        <dbReference type="EMBL" id="GMF19223.1"/>
    </source>
</evidence>
<accession>A0A9W6WWB7</accession>
<comment type="subcellular location">
    <subcellularLocation>
        <location evidence="1 6">Nucleus</location>
    </subcellularLocation>
</comment>
<dbReference type="GO" id="GO:0061630">
    <property type="term" value="F:ubiquitin protein ligase activity"/>
    <property type="evidence" value="ECO:0007669"/>
    <property type="project" value="UniProtKB-EC"/>
</dbReference>
<dbReference type="GO" id="GO:0005634">
    <property type="term" value="C:nucleus"/>
    <property type="evidence" value="ECO:0007669"/>
    <property type="project" value="UniProtKB-SubCell"/>
</dbReference>
<keyword evidence="5 6" id="KW-0539">Nucleus</keyword>
<feature type="compositionally biased region" description="Basic and acidic residues" evidence="7">
    <location>
        <begin position="73"/>
        <end position="85"/>
    </location>
</feature>
<dbReference type="AlphaFoldDB" id="A0A9W6WWB7"/>
<gene>
    <name evidence="8" type="ORF">Plil01_000731600</name>
</gene>
<keyword evidence="6" id="KW-0175">Coiled coil</keyword>
<evidence type="ECO:0000256" key="6">
    <source>
        <dbReference type="RuleBase" id="RU365038"/>
    </source>
</evidence>
<evidence type="ECO:0000256" key="2">
    <source>
        <dbReference type="ARBA" id="ARBA00022723"/>
    </source>
</evidence>
<evidence type="ECO:0000256" key="7">
    <source>
        <dbReference type="SAM" id="MobiDB-lite"/>
    </source>
</evidence>
<keyword evidence="6" id="KW-0156">Chromatin regulator</keyword>
<evidence type="ECO:0000256" key="4">
    <source>
        <dbReference type="ARBA" id="ARBA00022833"/>
    </source>
</evidence>
<comment type="caution">
    <text evidence="8">The sequence shown here is derived from an EMBL/GenBank/DDBJ whole genome shotgun (WGS) entry which is preliminary data.</text>
</comment>
<dbReference type="EMBL" id="BSXW01000337">
    <property type="protein sequence ID" value="GMF19223.1"/>
    <property type="molecule type" value="Genomic_DNA"/>
</dbReference>
<reference evidence="8" key="1">
    <citation type="submission" date="2023-04" db="EMBL/GenBank/DDBJ databases">
        <title>Phytophthora lilii NBRC 32176.</title>
        <authorList>
            <person name="Ichikawa N."/>
            <person name="Sato H."/>
            <person name="Tonouchi N."/>
        </authorList>
    </citation>
    <scope>NUCLEOTIDE SEQUENCE</scope>
    <source>
        <strain evidence="8">NBRC 32176</strain>
    </source>
</reference>
<comment type="pathway">
    <text evidence="6">Protein modification; protein ubiquitination.</text>
</comment>
<dbReference type="GO" id="GO:0006325">
    <property type="term" value="P:chromatin organization"/>
    <property type="evidence" value="ECO:0007669"/>
    <property type="project" value="UniProtKB-KW"/>
</dbReference>
<comment type="catalytic activity">
    <reaction evidence="6">
        <text>S-ubiquitinyl-[E2 ubiquitin-conjugating enzyme]-L-cysteine + [acceptor protein]-L-lysine = [E2 ubiquitin-conjugating enzyme]-L-cysteine + N(6)-ubiquitinyl-[acceptor protein]-L-lysine.</text>
        <dbReference type="EC" id="2.3.2.27"/>
    </reaction>
</comment>
<feature type="region of interest" description="Disordered" evidence="7">
    <location>
        <begin position="36"/>
        <end position="85"/>
    </location>
</feature>
<dbReference type="InterPro" id="IPR013956">
    <property type="entry name" value="E3_ubiquit_lig_Bre1"/>
</dbReference>
<dbReference type="PANTHER" id="PTHR23163:SF0">
    <property type="entry name" value="E3 UBIQUITIN-PROTEIN LIGASE BRE1"/>
    <property type="match status" value="1"/>
</dbReference>
<evidence type="ECO:0000256" key="5">
    <source>
        <dbReference type="ARBA" id="ARBA00023242"/>
    </source>
</evidence>
<keyword evidence="6" id="KW-0808">Transferase</keyword>
<dbReference type="GO" id="GO:0033503">
    <property type="term" value="C:HULC complex"/>
    <property type="evidence" value="ECO:0007669"/>
    <property type="project" value="TreeGrafter"/>
</dbReference>